<protein>
    <submittedName>
        <fullName evidence="1">Uncharacterized protein</fullName>
    </submittedName>
</protein>
<evidence type="ECO:0000313" key="2">
    <source>
        <dbReference type="Proteomes" id="UP000772434"/>
    </source>
</evidence>
<gene>
    <name evidence="1" type="ORF">BDP27DRAFT_1374055</name>
</gene>
<organism evidence="1 2">
    <name type="scientific">Rhodocollybia butyracea</name>
    <dbReference type="NCBI Taxonomy" id="206335"/>
    <lineage>
        <taxon>Eukaryota</taxon>
        <taxon>Fungi</taxon>
        <taxon>Dikarya</taxon>
        <taxon>Basidiomycota</taxon>
        <taxon>Agaricomycotina</taxon>
        <taxon>Agaricomycetes</taxon>
        <taxon>Agaricomycetidae</taxon>
        <taxon>Agaricales</taxon>
        <taxon>Marasmiineae</taxon>
        <taxon>Omphalotaceae</taxon>
        <taxon>Rhodocollybia</taxon>
    </lineage>
</organism>
<keyword evidence="2" id="KW-1185">Reference proteome</keyword>
<dbReference type="EMBL" id="JADNRY010000515">
    <property type="protein sequence ID" value="KAF9045637.1"/>
    <property type="molecule type" value="Genomic_DNA"/>
</dbReference>
<dbReference type="OrthoDB" id="3312744at2759"/>
<sequence length="123" mass="14010">MLQVVFNRSNRGLKSQLKKYLLPGLRDAVDTLAERIVQGCPVTGNEGKTLWPTNTKDKFKYGVRIDWGGQLSQATDGKWYRDLNLQINASAEQKSIQELGQKMGTDYKYSHPKANANWIRRPV</sequence>
<name>A0A9P5P3C3_9AGAR</name>
<evidence type="ECO:0000313" key="1">
    <source>
        <dbReference type="EMBL" id="KAF9045637.1"/>
    </source>
</evidence>
<dbReference type="Proteomes" id="UP000772434">
    <property type="component" value="Unassembled WGS sequence"/>
</dbReference>
<dbReference type="AlphaFoldDB" id="A0A9P5P3C3"/>
<comment type="caution">
    <text evidence="1">The sequence shown here is derived from an EMBL/GenBank/DDBJ whole genome shotgun (WGS) entry which is preliminary data.</text>
</comment>
<reference evidence="1" key="1">
    <citation type="submission" date="2020-11" db="EMBL/GenBank/DDBJ databases">
        <authorList>
            <consortium name="DOE Joint Genome Institute"/>
            <person name="Ahrendt S."/>
            <person name="Riley R."/>
            <person name="Andreopoulos W."/>
            <person name="Labutti K."/>
            <person name="Pangilinan J."/>
            <person name="Ruiz-Duenas F.J."/>
            <person name="Barrasa J.M."/>
            <person name="Sanchez-Garcia M."/>
            <person name="Camarero S."/>
            <person name="Miyauchi S."/>
            <person name="Serrano A."/>
            <person name="Linde D."/>
            <person name="Babiker R."/>
            <person name="Drula E."/>
            <person name="Ayuso-Fernandez I."/>
            <person name="Pacheco R."/>
            <person name="Padilla G."/>
            <person name="Ferreira P."/>
            <person name="Barriuso J."/>
            <person name="Kellner H."/>
            <person name="Castanera R."/>
            <person name="Alfaro M."/>
            <person name="Ramirez L."/>
            <person name="Pisabarro A.G."/>
            <person name="Kuo A."/>
            <person name="Tritt A."/>
            <person name="Lipzen A."/>
            <person name="He G."/>
            <person name="Yan M."/>
            <person name="Ng V."/>
            <person name="Cullen D."/>
            <person name="Martin F."/>
            <person name="Rosso M.-N."/>
            <person name="Henrissat B."/>
            <person name="Hibbett D."/>
            <person name="Martinez A.T."/>
            <person name="Grigoriev I.V."/>
        </authorList>
    </citation>
    <scope>NUCLEOTIDE SEQUENCE</scope>
    <source>
        <strain evidence="1">AH 40177</strain>
    </source>
</reference>
<accession>A0A9P5P3C3</accession>
<proteinExistence type="predicted"/>